<dbReference type="InterPro" id="IPR006311">
    <property type="entry name" value="TAT_signal"/>
</dbReference>
<dbReference type="InterPro" id="IPR046450">
    <property type="entry name" value="PA_dom_sf"/>
</dbReference>
<feature type="domain" description="Bacterial Ig-like" evidence="13">
    <location>
        <begin position="1067"/>
        <end position="1151"/>
    </location>
</feature>
<feature type="compositionally biased region" description="Basic and acidic residues" evidence="8">
    <location>
        <begin position="416"/>
        <end position="425"/>
    </location>
</feature>
<evidence type="ECO:0000256" key="2">
    <source>
        <dbReference type="ARBA" id="ARBA00022670"/>
    </source>
</evidence>
<keyword evidence="15" id="KW-1185">Reference proteome</keyword>
<dbReference type="Gene3D" id="3.10.170.10">
    <property type="match status" value="1"/>
</dbReference>
<dbReference type="Pfam" id="PF07504">
    <property type="entry name" value="FTP"/>
    <property type="match status" value="1"/>
</dbReference>
<dbReference type="InterPro" id="IPR050728">
    <property type="entry name" value="Zinc_Metalloprotease_M4"/>
</dbReference>
<dbReference type="Gene3D" id="2.60.40.10">
    <property type="entry name" value="Immunoglobulins"/>
    <property type="match status" value="2"/>
</dbReference>
<keyword evidence="4" id="KW-0732">Signal</keyword>
<feature type="domain" description="Bacterial Ig-like" evidence="13">
    <location>
        <begin position="972"/>
        <end position="1058"/>
    </location>
</feature>
<dbReference type="SUPFAM" id="SSF52025">
    <property type="entry name" value="PA domain"/>
    <property type="match status" value="1"/>
</dbReference>
<keyword evidence="5" id="KW-0378">Hydrolase</keyword>
<feature type="domain" description="Peptidase M4" evidence="9">
    <location>
        <begin position="316"/>
        <end position="384"/>
    </location>
</feature>
<dbReference type="PROSITE" id="PS51318">
    <property type="entry name" value="TAT"/>
    <property type="match status" value="1"/>
</dbReference>
<evidence type="ECO:0000256" key="3">
    <source>
        <dbReference type="ARBA" id="ARBA00022723"/>
    </source>
</evidence>
<evidence type="ECO:0000259" key="10">
    <source>
        <dbReference type="Pfam" id="PF02225"/>
    </source>
</evidence>
<evidence type="ECO:0000313" key="14">
    <source>
        <dbReference type="EMBL" id="GAA1927732.1"/>
    </source>
</evidence>
<feature type="region of interest" description="Disordered" evidence="8">
    <location>
        <begin position="416"/>
        <end position="435"/>
    </location>
</feature>
<reference evidence="15" key="1">
    <citation type="journal article" date="2019" name="Int. J. Syst. Evol. Microbiol.">
        <title>The Global Catalogue of Microorganisms (GCM) 10K type strain sequencing project: providing services to taxonomists for standard genome sequencing and annotation.</title>
        <authorList>
            <consortium name="The Broad Institute Genomics Platform"/>
            <consortium name="The Broad Institute Genome Sequencing Center for Infectious Disease"/>
            <person name="Wu L."/>
            <person name="Ma J."/>
        </authorList>
    </citation>
    <scope>NUCLEOTIDE SEQUENCE [LARGE SCALE GENOMIC DNA]</scope>
    <source>
        <strain evidence="15">JCM 14046</strain>
    </source>
</reference>
<protein>
    <recommendedName>
        <fullName evidence="16">Zn-dependent metalloprotease</fullName>
    </recommendedName>
</protein>
<dbReference type="Gene3D" id="3.10.450.490">
    <property type="match status" value="1"/>
</dbReference>
<dbReference type="InterPro" id="IPR001570">
    <property type="entry name" value="Peptidase_M4_C_domain"/>
</dbReference>
<keyword evidence="3" id="KW-0479">Metal-binding</keyword>
<dbReference type="InterPro" id="IPR011096">
    <property type="entry name" value="FTP_domain"/>
</dbReference>
<evidence type="ECO:0000259" key="12">
    <source>
        <dbReference type="Pfam" id="PF07504"/>
    </source>
</evidence>
<dbReference type="PRINTS" id="PR00730">
    <property type="entry name" value="THERMOLYSIN"/>
</dbReference>
<dbReference type="EMBL" id="BAAAMY010000009">
    <property type="protein sequence ID" value="GAA1927732.1"/>
    <property type="molecule type" value="Genomic_DNA"/>
</dbReference>
<feature type="domain" description="PA" evidence="10">
    <location>
        <begin position="470"/>
        <end position="553"/>
    </location>
</feature>
<dbReference type="InterPro" id="IPR027268">
    <property type="entry name" value="Peptidase_M4/M1_CTD_sf"/>
</dbReference>
<gene>
    <name evidence="14" type="ORF">GCM10009737_31960</name>
</gene>
<evidence type="ECO:0000256" key="7">
    <source>
        <dbReference type="ARBA" id="ARBA00023049"/>
    </source>
</evidence>
<evidence type="ECO:0000256" key="6">
    <source>
        <dbReference type="ARBA" id="ARBA00022833"/>
    </source>
</evidence>
<dbReference type="PANTHER" id="PTHR33794:SF1">
    <property type="entry name" value="BACILLOLYSIN"/>
    <property type="match status" value="1"/>
</dbReference>
<proteinExistence type="inferred from homology"/>
<dbReference type="RefSeq" id="WP_344008620.1">
    <property type="nucleotide sequence ID" value="NZ_BAAAMY010000009.1"/>
</dbReference>
<dbReference type="Gene3D" id="3.50.30.30">
    <property type="match status" value="1"/>
</dbReference>
<feature type="domain" description="FTP" evidence="12">
    <location>
        <begin position="126"/>
        <end position="174"/>
    </location>
</feature>
<evidence type="ECO:0000313" key="15">
    <source>
        <dbReference type="Proteomes" id="UP001501612"/>
    </source>
</evidence>
<dbReference type="PANTHER" id="PTHR33794">
    <property type="entry name" value="BACILLOLYSIN"/>
    <property type="match status" value="1"/>
</dbReference>
<evidence type="ECO:0000256" key="1">
    <source>
        <dbReference type="ARBA" id="ARBA00009388"/>
    </source>
</evidence>
<evidence type="ECO:0000259" key="9">
    <source>
        <dbReference type="Pfam" id="PF01447"/>
    </source>
</evidence>
<dbReference type="Pfam" id="PF02868">
    <property type="entry name" value="Peptidase_M4_C"/>
    <property type="match status" value="1"/>
</dbReference>
<feature type="compositionally biased region" description="Basic and acidic residues" evidence="8">
    <location>
        <begin position="201"/>
        <end position="211"/>
    </location>
</feature>
<dbReference type="SUPFAM" id="SSF55486">
    <property type="entry name" value="Metalloproteases ('zincins'), catalytic domain"/>
    <property type="match status" value="1"/>
</dbReference>
<evidence type="ECO:0000256" key="4">
    <source>
        <dbReference type="ARBA" id="ARBA00022729"/>
    </source>
</evidence>
<sequence>MRPPLRRSLGQGLALAVLGAGLAGTPLLVGSAAAAPGDGPDARPDAASPSSQAQREARDLLERMRGTAQGSVRVSTERATGLASMVRAGTDGDLLPGTPAASPSAAVAKAGDYLADYAGAFGAAGDELVRTDVTTDRLGTVVTYAQEHEGIPVFGALVRAHLDTDGDLTSVNGQAVPVEGLSTETRLTAEEAAARAVELVRSDPPEAHSTDGTEAEPEAPEGLRAAETVLNVYREGLVKGEAGATDLVYVTEVTNAADVRDMVFFSATTGKLVNRYSMVHDALERRLYESSPDTEPVWEEGDSLDGLNADQRSIVEASGESYWFFANAFGRDSYDGAGAAMETVNNDPRISCPNANWNGVTTNYCNGVTSDDVVAHEWGHAYTEYTHGLIYQWQPGALNEAYSDIWGETVDLINNRQDEGEKNGPRADGLCSTSSPSVPQLSITAPAAIAKDCATGGASFGQQVTAEGISGQVVAPTDAIDTGGTATDGCSAYEQDVTDRIVLVDRGLCPFTQKAAVATEAGAAALVIGNNDDAPISMSGDEPDYVTTVSVGLTDRQTMRSAISRGDTVEVTIKDAAGARSDSDRWLVGEQSTAFGGAIRDMWSPTCYGDPGKVSDVEYKCSTDDAGGVHSNSGVPNHGYALLVDGGTSNGVTVEGIGMDKAAAIYFRAMDAYQTPSSKFPDHVDALEASCADLTGKRIYELSVATDDRRALGEEGKVTAADCAQIAPMAEATEMREEPVQCDFQPLLGKDAPALCGAGSTTDEVFSEDFESGLGDWTLDGENVYGGPERDWVADTSAPQGANGVAAYGAAGDLGQCDGTTNDFSSVNTMTSPAFTLGEAGDVAPRMSFRHFVATELGFDGGNVQVAVNGGDFAPVPAEAFVYNEPSVIATADEGNTNPLAGQPGFTGTDGGEVTGSWGTSVVDLAAAGIAAGDEVQLRFAIGRDGCGGVDGWYVDDVTVALCEVGAAVTATATPQSVQFGEGAQVDVSVEGNAGAPTGQVSLVDGDRTLGTEPVAEDGTASFALPKRLAVGTYDLDVVYSGDEAYDEATGTVTLTVTKADTATTVTPPATTPATRRLAMSVDVTSEFLAPSGRVTLRWNGTKVGQGFVRNGEATVRLDRRLPVGRQEIVAAYAGNDGFRFSRGTTTVRVTR</sequence>
<name>A0ABP5B0B0_9ACTN</name>
<comment type="similarity">
    <text evidence="1">Belongs to the peptidase M4 family.</text>
</comment>
<dbReference type="Pfam" id="PF01447">
    <property type="entry name" value="Peptidase_M4"/>
    <property type="match status" value="1"/>
</dbReference>
<keyword evidence="7" id="KW-0482">Metalloprotease</keyword>
<dbReference type="InterPro" id="IPR003137">
    <property type="entry name" value="PA_domain"/>
</dbReference>
<dbReference type="Pfam" id="PF16640">
    <property type="entry name" value="Big_3_5"/>
    <property type="match status" value="2"/>
</dbReference>
<dbReference type="Gene3D" id="1.10.390.10">
    <property type="entry name" value="Neutral Protease Domain 2"/>
    <property type="match status" value="2"/>
</dbReference>
<evidence type="ECO:0000256" key="5">
    <source>
        <dbReference type="ARBA" id="ARBA00022801"/>
    </source>
</evidence>
<comment type="caution">
    <text evidence="14">The sequence shown here is derived from an EMBL/GenBank/DDBJ whole genome shotgun (WGS) entry which is preliminary data.</text>
</comment>
<keyword evidence="2" id="KW-0645">Protease</keyword>
<evidence type="ECO:0000259" key="13">
    <source>
        <dbReference type="Pfam" id="PF16640"/>
    </source>
</evidence>
<evidence type="ECO:0008006" key="16">
    <source>
        <dbReference type="Google" id="ProtNLM"/>
    </source>
</evidence>
<dbReference type="InterPro" id="IPR023612">
    <property type="entry name" value="Peptidase_M4"/>
</dbReference>
<evidence type="ECO:0000256" key="8">
    <source>
        <dbReference type="SAM" id="MobiDB-lite"/>
    </source>
</evidence>
<evidence type="ECO:0000259" key="11">
    <source>
        <dbReference type="Pfam" id="PF02868"/>
    </source>
</evidence>
<keyword evidence="6" id="KW-0862">Zinc</keyword>
<feature type="domain" description="Peptidase M4 C-terminal" evidence="11">
    <location>
        <begin position="567"/>
        <end position="699"/>
    </location>
</feature>
<accession>A0ABP5B0B0</accession>
<dbReference type="Pfam" id="PF02225">
    <property type="entry name" value="PA"/>
    <property type="match status" value="1"/>
</dbReference>
<feature type="region of interest" description="Disordered" evidence="8">
    <location>
        <begin position="201"/>
        <end position="221"/>
    </location>
</feature>
<feature type="compositionally biased region" description="Low complexity" evidence="8">
    <location>
        <begin position="34"/>
        <end position="54"/>
    </location>
</feature>
<dbReference type="InterPro" id="IPR032109">
    <property type="entry name" value="Big_3_5"/>
</dbReference>
<dbReference type="InterPro" id="IPR013783">
    <property type="entry name" value="Ig-like_fold"/>
</dbReference>
<feature type="region of interest" description="Disordered" evidence="8">
    <location>
        <begin position="34"/>
        <end position="55"/>
    </location>
</feature>
<dbReference type="InterPro" id="IPR013856">
    <property type="entry name" value="Peptidase_M4_domain"/>
</dbReference>
<dbReference type="Proteomes" id="UP001501612">
    <property type="component" value="Unassembled WGS sequence"/>
</dbReference>
<organism evidence="14 15">
    <name type="scientific">Nocardioides lentus</name>
    <dbReference type="NCBI Taxonomy" id="338077"/>
    <lineage>
        <taxon>Bacteria</taxon>
        <taxon>Bacillati</taxon>
        <taxon>Actinomycetota</taxon>
        <taxon>Actinomycetes</taxon>
        <taxon>Propionibacteriales</taxon>
        <taxon>Nocardioidaceae</taxon>
        <taxon>Nocardioides</taxon>
    </lineage>
</organism>